<comment type="function">
    <text evidence="11">A helicase/nuclease that prepares dsDNA breaks (DSB) for recombinational DNA repair. Binds to DSBs and unwinds DNA via a highly rapid and processive ATP-dependent bidirectional helicase activity. Unwinds dsDNA until it encounters a Chi (crossover hotspot instigator) sequence from the 3' direction. Cuts ssDNA a few nucleotides 3' to the Chi site. The properties and activities of the enzyme are changed at Chi. The Chi-altered holoenzyme produces a long 3'-ssDNA overhang and facilitates RecA-binding to the ssDNA for homologous DNA recombination and repair. Holoenzyme degrades any linearized DNA that is unable to undergo homologous recombination. In the holoenzyme this subunit has ssDNA-dependent ATPase and 5'-3' helicase activity. When added to pre-assembled RecBC greatly stimulates nuclease activity and augments holoenzyme processivity. Negatively regulates the RecA-loading ability of RecBCD.</text>
</comment>
<keyword evidence="9 11" id="KW-0234">DNA repair</keyword>
<keyword evidence="7 11" id="KW-0067">ATP-binding</keyword>
<gene>
    <name evidence="11" type="primary">recD</name>
    <name evidence="14" type="ORF">B9Z37_10870</name>
</gene>
<dbReference type="InterPro" id="IPR041851">
    <property type="entry name" value="RecD_N_sf"/>
</dbReference>
<dbReference type="RefSeq" id="WP_108313048.1">
    <property type="nucleotide sequence ID" value="NZ_NESN01000004.1"/>
</dbReference>
<dbReference type="Gene3D" id="3.40.50.300">
    <property type="entry name" value="P-loop containing nucleotide triphosphate hydrolases"/>
    <property type="match status" value="3"/>
</dbReference>
<evidence type="ECO:0000313" key="14">
    <source>
        <dbReference type="EMBL" id="PUE52677.1"/>
    </source>
</evidence>
<evidence type="ECO:0000256" key="7">
    <source>
        <dbReference type="ARBA" id="ARBA00022840"/>
    </source>
</evidence>
<proteinExistence type="inferred from homology"/>
<dbReference type="EC" id="5.6.2.3" evidence="11"/>
<evidence type="ECO:0000313" key="15">
    <source>
        <dbReference type="Proteomes" id="UP000250790"/>
    </source>
</evidence>
<reference evidence="14 15" key="1">
    <citation type="submission" date="2017-04" db="EMBL/GenBank/DDBJ databases">
        <title>Unexpected and diverse lifestyles within the genus Limnohabitans.</title>
        <authorList>
            <person name="Kasalicky V."/>
            <person name="Mehrshad M."/>
            <person name="Andrei S.-A."/>
            <person name="Salcher M."/>
            <person name="Kratochvilova H."/>
            <person name="Simek K."/>
            <person name="Ghai R."/>
        </authorList>
    </citation>
    <scope>NUCLEOTIDE SEQUENCE [LARGE SCALE GENOMIC DNA]</scope>
    <source>
        <strain evidence="14 15">II-B4</strain>
    </source>
</reference>
<keyword evidence="1 11" id="KW-0540">Nuclease</keyword>
<feature type="binding site" evidence="11">
    <location>
        <begin position="231"/>
        <end position="238"/>
    </location>
    <ligand>
        <name>ATP</name>
        <dbReference type="ChEBI" id="CHEBI:30616"/>
    </ligand>
</feature>
<evidence type="ECO:0000256" key="2">
    <source>
        <dbReference type="ARBA" id="ARBA00022741"/>
    </source>
</evidence>
<feature type="domain" description="UvrD-like helicase C-terminal" evidence="12">
    <location>
        <begin position="632"/>
        <end position="678"/>
    </location>
</feature>
<dbReference type="InterPro" id="IPR027417">
    <property type="entry name" value="P-loop_NTPase"/>
</dbReference>
<evidence type="ECO:0000256" key="6">
    <source>
        <dbReference type="ARBA" id="ARBA00022839"/>
    </source>
</evidence>
<dbReference type="NCBIfam" id="TIGR01447">
    <property type="entry name" value="recD"/>
    <property type="match status" value="1"/>
</dbReference>
<dbReference type="Gene3D" id="1.10.10.1020">
    <property type="entry name" value="RecBCD complex, subunit RecD, N-terminal domain"/>
    <property type="match status" value="1"/>
</dbReference>
<dbReference type="InterPro" id="IPR006344">
    <property type="entry name" value="RecD"/>
</dbReference>
<dbReference type="OrthoDB" id="9803432at2"/>
<organism evidence="14 15">
    <name type="scientific">Limnohabitans parvus II-B4</name>
    <dbReference type="NCBI Taxonomy" id="1293052"/>
    <lineage>
        <taxon>Bacteria</taxon>
        <taxon>Pseudomonadati</taxon>
        <taxon>Pseudomonadota</taxon>
        <taxon>Betaproteobacteria</taxon>
        <taxon>Burkholderiales</taxon>
        <taxon>Comamonadaceae</taxon>
        <taxon>Limnohabitans</taxon>
    </lineage>
</organism>
<comment type="caution">
    <text evidence="14">The sequence shown here is derived from an EMBL/GenBank/DDBJ whole genome shotgun (WGS) entry which is preliminary data.</text>
</comment>
<dbReference type="Proteomes" id="UP000250790">
    <property type="component" value="Unassembled WGS sequence"/>
</dbReference>
<keyword evidence="6 11" id="KW-0269">Exonuclease</keyword>
<dbReference type="AlphaFoldDB" id="A0A315FHT1"/>
<dbReference type="InterPro" id="IPR050534">
    <property type="entry name" value="Coronavir_polyprotein_1ab"/>
</dbReference>
<keyword evidence="10 11" id="KW-0413">Isomerase</keyword>
<evidence type="ECO:0000256" key="3">
    <source>
        <dbReference type="ARBA" id="ARBA00022763"/>
    </source>
</evidence>
<keyword evidence="3 11" id="KW-0227">DNA damage</keyword>
<dbReference type="GO" id="GO:0043139">
    <property type="term" value="F:5'-3' DNA helicase activity"/>
    <property type="evidence" value="ECO:0007669"/>
    <property type="project" value="UniProtKB-UniRule"/>
</dbReference>
<evidence type="ECO:0000256" key="8">
    <source>
        <dbReference type="ARBA" id="ARBA00023125"/>
    </source>
</evidence>
<dbReference type="Pfam" id="PF13538">
    <property type="entry name" value="UvrD_C_2"/>
    <property type="match status" value="1"/>
</dbReference>
<dbReference type="CDD" id="cd17933">
    <property type="entry name" value="DEXSc_RecD-like"/>
    <property type="match status" value="1"/>
</dbReference>
<dbReference type="InterPro" id="IPR027785">
    <property type="entry name" value="UvrD-like_helicase_C"/>
</dbReference>
<feature type="domain" description="RecBCD enzyme subunit RecD N-terminal" evidence="13">
    <location>
        <begin position="42"/>
        <end position="155"/>
    </location>
</feature>
<comment type="miscellaneous">
    <text evidence="11">In the RecBCD complex, RecB has a slow 3'-5' helicase, an exonuclease activity and loads RecA onto ssDNA, RecD has a fast 5'-3' helicase activity, while RecC stimulates the ATPase and processivity of the RecB helicase and contributes to recognition of the Chi site.</text>
</comment>
<dbReference type="PANTHER" id="PTHR43788:SF6">
    <property type="entry name" value="DNA HELICASE B"/>
    <property type="match status" value="1"/>
</dbReference>
<keyword evidence="8 11" id="KW-0238">DNA-binding</keyword>
<evidence type="ECO:0000259" key="12">
    <source>
        <dbReference type="Pfam" id="PF13538"/>
    </source>
</evidence>
<keyword evidence="15" id="KW-1185">Reference proteome</keyword>
<dbReference type="Pfam" id="PF13245">
    <property type="entry name" value="AAA_19"/>
    <property type="match status" value="1"/>
</dbReference>
<dbReference type="InterPro" id="IPR049550">
    <property type="entry name" value="RecD_N"/>
</dbReference>
<evidence type="ECO:0000256" key="10">
    <source>
        <dbReference type="ARBA" id="ARBA00023235"/>
    </source>
</evidence>
<dbReference type="CDD" id="cd18809">
    <property type="entry name" value="SF1_C_RecD"/>
    <property type="match status" value="1"/>
</dbReference>
<dbReference type="GO" id="GO:0009338">
    <property type="term" value="C:exodeoxyribonuclease V complex"/>
    <property type="evidence" value="ECO:0007669"/>
    <property type="project" value="InterPro"/>
</dbReference>
<dbReference type="GO" id="GO:0003677">
    <property type="term" value="F:DNA binding"/>
    <property type="evidence" value="ECO:0007669"/>
    <property type="project" value="UniProtKB-UniRule"/>
</dbReference>
<dbReference type="GO" id="GO:0017116">
    <property type="term" value="F:single-stranded DNA helicase activity"/>
    <property type="evidence" value="ECO:0007669"/>
    <property type="project" value="TreeGrafter"/>
</dbReference>
<evidence type="ECO:0000256" key="11">
    <source>
        <dbReference type="HAMAP-Rule" id="MF_01487"/>
    </source>
</evidence>
<dbReference type="GO" id="GO:0000724">
    <property type="term" value="P:double-strand break repair via homologous recombination"/>
    <property type="evidence" value="ECO:0007669"/>
    <property type="project" value="UniProtKB-UniRule"/>
</dbReference>
<dbReference type="GO" id="GO:0008854">
    <property type="term" value="F:exodeoxyribonuclease V activity"/>
    <property type="evidence" value="ECO:0007669"/>
    <property type="project" value="InterPro"/>
</dbReference>
<sequence>MSFKKPSRTMSVPTTQMDWLNDLPAQGLSAPQTLQWLQLWTEQGLLRHIDSALAAQLLRLDGQASPALLVAAAILAQMEGRGHTCLPLADLCAPPVAMLGWPTVAVDGPQGLRALWAHLPAMLADWQAALQSNTSRACSRLSDAPDQGQPLVLGGTAHAPLLYLRRYAGYEKRVGQGLLQRASEPLPVPEAVARQWLDRFFVPSTEAPADTDWQKVACAVALRARLSVITGGPGTGKTYAAARLLALLLALHEEGSPLRVALAAPTGKAAARLKQSIDNALTSLQDQVPEGSGLDLNTLIARMGPARTLHSLLGARPDTRQFRHHAANPLDVDVLIVDEASMVHLEMMDALLQALPATARLVLLGDKDQLASVEAGAVLGDLCRDAAAARYSADTAQFVQTVAGQTLPAEYRSAGAAPLLAQQTVMLRQSRRFKGAIGQLALAVNRGDTHAARAVLSGALVDDSPRSRTPAEGGTPHEASALLALQPASPQAVCALALGSSAKPSYADYLRLMQQVPSGQDAETHANWVRSVLKAFERFRILCAVHQGEWGTQGLNAAVQKALADEGLLKVTGEWFAGRPVMVTRNDAQLGVFNGDVGVVLPNTEGTLKVWFLDGETLRSVSVMRLAQVETAFVMTVHKSQGSEFEHTALVLPPGGAEVLSCELAYTGITRAREQFTLIEAEAGLLEAAIDRPSVRASGLAQWWL</sequence>
<name>A0A315FHT1_9BURK</name>
<evidence type="ECO:0000256" key="4">
    <source>
        <dbReference type="ARBA" id="ARBA00022801"/>
    </source>
</evidence>
<evidence type="ECO:0000259" key="13">
    <source>
        <dbReference type="Pfam" id="PF21185"/>
    </source>
</evidence>
<evidence type="ECO:0000256" key="9">
    <source>
        <dbReference type="ARBA" id="ARBA00023204"/>
    </source>
</evidence>
<comment type="catalytic activity">
    <reaction evidence="11">
        <text>ATP + H2O = ADP + phosphate + H(+)</text>
        <dbReference type="Rhea" id="RHEA:13065"/>
        <dbReference type="ChEBI" id="CHEBI:15377"/>
        <dbReference type="ChEBI" id="CHEBI:15378"/>
        <dbReference type="ChEBI" id="CHEBI:30616"/>
        <dbReference type="ChEBI" id="CHEBI:43474"/>
        <dbReference type="ChEBI" id="CHEBI:456216"/>
        <dbReference type="EC" id="5.6.2.3"/>
    </reaction>
</comment>
<dbReference type="Pfam" id="PF21185">
    <property type="entry name" value="RecD_N"/>
    <property type="match status" value="1"/>
</dbReference>
<dbReference type="SUPFAM" id="SSF52540">
    <property type="entry name" value="P-loop containing nucleoside triphosphate hydrolases"/>
    <property type="match status" value="2"/>
</dbReference>
<dbReference type="PANTHER" id="PTHR43788">
    <property type="entry name" value="DNA2/NAM7 HELICASE FAMILY MEMBER"/>
    <property type="match status" value="1"/>
</dbReference>
<keyword evidence="5 11" id="KW-0347">Helicase</keyword>
<accession>A0A315FHT1</accession>
<keyword evidence="2 11" id="KW-0547">Nucleotide-binding</keyword>
<comment type="similarity">
    <text evidence="11">Belongs to the RecD family.</text>
</comment>
<dbReference type="GO" id="GO:0016887">
    <property type="term" value="F:ATP hydrolysis activity"/>
    <property type="evidence" value="ECO:0007669"/>
    <property type="project" value="RHEA"/>
</dbReference>
<dbReference type="EMBL" id="NESN01000004">
    <property type="protein sequence ID" value="PUE52677.1"/>
    <property type="molecule type" value="Genomic_DNA"/>
</dbReference>
<keyword evidence="4 11" id="KW-0378">Hydrolase</keyword>
<protein>
    <recommendedName>
        <fullName evidence="11">RecBCD enzyme subunit RecD</fullName>
        <ecNumber evidence="11">5.6.2.3</ecNumber>
    </recommendedName>
    <alternativeName>
        <fullName evidence="11">DNA 5'-3' helicase subunit RecD</fullName>
    </alternativeName>
    <alternativeName>
        <fullName evidence="11">Exonuclease V subunit RecD</fullName>
        <shortName evidence="11">ExoV subunit RecD</shortName>
    </alternativeName>
    <alternativeName>
        <fullName evidence="11">Helicase/nuclease RecBCD subunit RecD</fullName>
    </alternativeName>
</protein>
<dbReference type="GO" id="GO:0005524">
    <property type="term" value="F:ATP binding"/>
    <property type="evidence" value="ECO:0007669"/>
    <property type="project" value="UniProtKB-UniRule"/>
</dbReference>
<dbReference type="HAMAP" id="MF_01487">
    <property type="entry name" value="RecD"/>
    <property type="match status" value="1"/>
</dbReference>
<evidence type="ECO:0000256" key="5">
    <source>
        <dbReference type="ARBA" id="ARBA00022806"/>
    </source>
</evidence>
<comment type="subunit">
    <text evidence="11">Heterotrimer of RecB, RecC and RecD. All subunits contribute to DNA-binding.</text>
</comment>
<evidence type="ECO:0000256" key="1">
    <source>
        <dbReference type="ARBA" id="ARBA00022722"/>
    </source>
</evidence>